<protein>
    <submittedName>
        <fullName evidence="2">Uncharacterized protein</fullName>
    </submittedName>
</protein>
<evidence type="ECO:0000313" key="3">
    <source>
        <dbReference type="Proteomes" id="UP000027222"/>
    </source>
</evidence>
<dbReference type="OrthoDB" id="3129512at2759"/>
<evidence type="ECO:0000256" key="1">
    <source>
        <dbReference type="SAM" id="MobiDB-lite"/>
    </source>
</evidence>
<dbReference type="EMBL" id="KL142417">
    <property type="protein sequence ID" value="KDR67088.1"/>
    <property type="molecule type" value="Genomic_DNA"/>
</dbReference>
<accession>A0A067SK07</accession>
<organism evidence="2 3">
    <name type="scientific">Galerina marginata (strain CBS 339.88)</name>
    <dbReference type="NCBI Taxonomy" id="685588"/>
    <lineage>
        <taxon>Eukaryota</taxon>
        <taxon>Fungi</taxon>
        <taxon>Dikarya</taxon>
        <taxon>Basidiomycota</taxon>
        <taxon>Agaricomycotina</taxon>
        <taxon>Agaricomycetes</taxon>
        <taxon>Agaricomycetidae</taxon>
        <taxon>Agaricales</taxon>
        <taxon>Agaricineae</taxon>
        <taxon>Strophariaceae</taxon>
        <taxon>Galerina</taxon>
    </lineage>
</organism>
<reference evidence="3" key="1">
    <citation type="journal article" date="2014" name="Proc. Natl. Acad. Sci. U.S.A.">
        <title>Extensive sampling of basidiomycete genomes demonstrates inadequacy of the white-rot/brown-rot paradigm for wood decay fungi.</title>
        <authorList>
            <person name="Riley R."/>
            <person name="Salamov A.A."/>
            <person name="Brown D.W."/>
            <person name="Nagy L.G."/>
            <person name="Floudas D."/>
            <person name="Held B.W."/>
            <person name="Levasseur A."/>
            <person name="Lombard V."/>
            <person name="Morin E."/>
            <person name="Otillar R."/>
            <person name="Lindquist E.A."/>
            <person name="Sun H."/>
            <person name="LaButti K.M."/>
            <person name="Schmutz J."/>
            <person name="Jabbour D."/>
            <person name="Luo H."/>
            <person name="Baker S.E."/>
            <person name="Pisabarro A.G."/>
            <person name="Walton J.D."/>
            <person name="Blanchette R.A."/>
            <person name="Henrissat B."/>
            <person name="Martin F."/>
            <person name="Cullen D."/>
            <person name="Hibbett D.S."/>
            <person name="Grigoriev I.V."/>
        </authorList>
    </citation>
    <scope>NUCLEOTIDE SEQUENCE [LARGE SCALE GENOMIC DNA]</scope>
    <source>
        <strain evidence="3">CBS 339.88</strain>
    </source>
</reference>
<name>A0A067SK07_GALM3</name>
<keyword evidence="3" id="KW-1185">Reference proteome</keyword>
<dbReference type="AlphaFoldDB" id="A0A067SK07"/>
<evidence type="ECO:0000313" key="2">
    <source>
        <dbReference type="EMBL" id="KDR67088.1"/>
    </source>
</evidence>
<sequence length="235" mass="25854">MASSKAAEGDGHDPEPGQSHDSSGSLSRVLVTATDSDLVDHRIVVPLLQSYEETLVLAIELLGAHFDGKPAPEEFSLQISYALKSAAGKIVWAGILPRLWTQSVANGDDLLLVKKGFEFRPPQFPMTDLVVFEYKHPANNWTKFCGVAPAPRSYKDAQNSALTVVKSSMQNKNPTIVDFKLRVVVDDGDGSLHASKLCCIKDTDWVDFLALVKKEQSRIVFRVTETKVSLLLWSN</sequence>
<dbReference type="Proteomes" id="UP000027222">
    <property type="component" value="Unassembled WGS sequence"/>
</dbReference>
<gene>
    <name evidence="2" type="ORF">GALMADRAFT_1128845</name>
</gene>
<feature type="region of interest" description="Disordered" evidence="1">
    <location>
        <begin position="1"/>
        <end position="26"/>
    </location>
</feature>
<dbReference type="HOGENOM" id="CLU_1194959_0_0_1"/>
<proteinExistence type="predicted"/>